<feature type="chain" id="PRO_5043960259" evidence="6">
    <location>
        <begin position="16"/>
        <end position="192"/>
    </location>
</feature>
<keyword evidence="4" id="KW-0067">ATP-binding</keyword>
<gene>
    <name evidence="8" type="ORF">M6B38_341385</name>
</gene>
<feature type="domain" description="Helicase C-terminal" evidence="7">
    <location>
        <begin position="1"/>
        <end position="137"/>
    </location>
</feature>
<proteinExistence type="predicted"/>
<dbReference type="PANTHER" id="PTHR47959">
    <property type="entry name" value="ATP-DEPENDENT RNA HELICASE RHLE-RELATED"/>
    <property type="match status" value="1"/>
</dbReference>
<keyword evidence="2" id="KW-0378">Hydrolase</keyword>
<reference evidence="8" key="2">
    <citation type="submission" date="2023-04" db="EMBL/GenBank/DDBJ databases">
        <authorList>
            <person name="Bruccoleri R.E."/>
            <person name="Oakeley E.J."/>
            <person name="Faust A.-M."/>
            <person name="Dessus-Babus S."/>
            <person name="Altorfer M."/>
            <person name="Burckhardt D."/>
            <person name="Oertli M."/>
            <person name="Naumann U."/>
            <person name="Petersen F."/>
            <person name="Wong J."/>
        </authorList>
    </citation>
    <scope>NUCLEOTIDE SEQUENCE</scope>
    <source>
        <strain evidence="8">GSM-AAB239-AS_SAM_17_03QT</strain>
        <tissue evidence="8">Leaf</tissue>
    </source>
</reference>
<dbReference type="GO" id="GO:0016787">
    <property type="term" value="F:hydrolase activity"/>
    <property type="evidence" value="ECO:0007669"/>
    <property type="project" value="UniProtKB-KW"/>
</dbReference>
<keyword evidence="3 8" id="KW-0347">Helicase</keyword>
<dbReference type="Gene3D" id="3.40.50.300">
    <property type="entry name" value="P-loop containing nucleotide triphosphate hydrolases"/>
    <property type="match status" value="1"/>
</dbReference>
<feature type="signal peptide" evidence="6">
    <location>
        <begin position="1"/>
        <end position="15"/>
    </location>
</feature>
<dbReference type="InterPro" id="IPR050079">
    <property type="entry name" value="DEAD_box_RNA_helicase"/>
</dbReference>
<comment type="caution">
    <text evidence="8">The sequence shown here is derived from an EMBL/GenBank/DDBJ whole genome shotgun (WGS) entry which is preliminary data.</text>
</comment>
<dbReference type="GO" id="GO:0003724">
    <property type="term" value="F:RNA helicase activity"/>
    <property type="evidence" value="ECO:0007669"/>
    <property type="project" value="TreeGrafter"/>
</dbReference>
<feature type="region of interest" description="Disordered" evidence="5">
    <location>
        <begin position="150"/>
        <end position="192"/>
    </location>
</feature>
<evidence type="ECO:0000256" key="3">
    <source>
        <dbReference type="ARBA" id="ARBA00022806"/>
    </source>
</evidence>
<dbReference type="PANTHER" id="PTHR47959:SF24">
    <property type="entry name" value="ATP-DEPENDENT RNA HELICASE"/>
    <property type="match status" value="1"/>
</dbReference>
<evidence type="ECO:0000256" key="6">
    <source>
        <dbReference type="SAM" id="SignalP"/>
    </source>
</evidence>
<dbReference type="Pfam" id="PF00271">
    <property type="entry name" value="Helicase_C"/>
    <property type="match status" value="1"/>
</dbReference>
<feature type="compositionally biased region" description="Basic and acidic residues" evidence="5">
    <location>
        <begin position="150"/>
        <end position="159"/>
    </location>
</feature>
<keyword evidence="6" id="KW-0732">Signal</keyword>
<evidence type="ECO:0000256" key="1">
    <source>
        <dbReference type="ARBA" id="ARBA00022741"/>
    </source>
</evidence>
<evidence type="ECO:0000259" key="7">
    <source>
        <dbReference type="PROSITE" id="PS51194"/>
    </source>
</evidence>
<sequence>MSGSTSMIFTRICEATRLLSLLLRELGLKAIPISGQMSQTKRLGALNKFKAGEYNVLVCTDVASRGLDIPSVDLVINYDIPTNSKDYFHRVGRTARAGRSGLAITIFNQYEVEWFMQIEKLLGRKLPEFPAEEQEVLVLLERVSDAKRMAQMKVKESNGNKKRMKGDDDDNEDEVKKYLGRKNANGNKKPKR</sequence>
<keyword evidence="9" id="KW-1185">Reference proteome</keyword>
<dbReference type="GO" id="GO:0005829">
    <property type="term" value="C:cytosol"/>
    <property type="evidence" value="ECO:0007669"/>
    <property type="project" value="TreeGrafter"/>
</dbReference>
<reference evidence="8" key="1">
    <citation type="journal article" date="2023" name="GigaByte">
        <title>Genome assembly of the bearded iris, Iris pallida Lam.</title>
        <authorList>
            <person name="Bruccoleri R.E."/>
            <person name="Oakeley E.J."/>
            <person name="Faust A.M.E."/>
            <person name="Altorfer M."/>
            <person name="Dessus-Babus S."/>
            <person name="Burckhardt D."/>
            <person name="Oertli M."/>
            <person name="Naumann U."/>
            <person name="Petersen F."/>
            <person name="Wong J."/>
        </authorList>
    </citation>
    <scope>NUCLEOTIDE SEQUENCE</scope>
    <source>
        <strain evidence="8">GSM-AAB239-AS_SAM_17_03QT</strain>
    </source>
</reference>
<evidence type="ECO:0000256" key="2">
    <source>
        <dbReference type="ARBA" id="ARBA00022801"/>
    </source>
</evidence>
<protein>
    <submittedName>
        <fullName evidence="8">DEAD-box ATP-dependent RNA helicase 10</fullName>
    </submittedName>
</protein>
<dbReference type="AlphaFoldDB" id="A0AAX6GWQ2"/>
<evidence type="ECO:0000256" key="4">
    <source>
        <dbReference type="ARBA" id="ARBA00022840"/>
    </source>
</evidence>
<dbReference type="InterPro" id="IPR001650">
    <property type="entry name" value="Helicase_C-like"/>
</dbReference>
<dbReference type="CDD" id="cd18787">
    <property type="entry name" value="SF2_C_DEAD"/>
    <property type="match status" value="1"/>
</dbReference>
<keyword evidence="1" id="KW-0547">Nucleotide-binding</keyword>
<dbReference type="Proteomes" id="UP001140949">
    <property type="component" value="Unassembled WGS sequence"/>
</dbReference>
<dbReference type="SMART" id="SM00490">
    <property type="entry name" value="HELICc"/>
    <property type="match status" value="1"/>
</dbReference>
<organism evidence="8 9">
    <name type="scientific">Iris pallida</name>
    <name type="common">Sweet iris</name>
    <dbReference type="NCBI Taxonomy" id="29817"/>
    <lineage>
        <taxon>Eukaryota</taxon>
        <taxon>Viridiplantae</taxon>
        <taxon>Streptophyta</taxon>
        <taxon>Embryophyta</taxon>
        <taxon>Tracheophyta</taxon>
        <taxon>Spermatophyta</taxon>
        <taxon>Magnoliopsida</taxon>
        <taxon>Liliopsida</taxon>
        <taxon>Asparagales</taxon>
        <taxon>Iridaceae</taxon>
        <taxon>Iridoideae</taxon>
        <taxon>Irideae</taxon>
        <taxon>Iris</taxon>
    </lineage>
</organism>
<evidence type="ECO:0000313" key="8">
    <source>
        <dbReference type="EMBL" id="KAJ6833186.1"/>
    </source>
</evidence>
<dbReference type="SUPFAM" id="SSF52540">
    <property type="entry name" value="P-loop containing nucleoside triphosphate hydrolases"/>
    <property type="match status" value="1"/>
</dbReference>
<dbReference type="EMBL" id="JANAVB010015397">
    <property type="protein sequence ID" value="KAJ6833186.1"/>
    <property type="molecule type" value="Genomic_DNA"/>
</dbReference>
<accession>A0AAX6GWQ2</accession>
<evidence type="ECO:0000313" key="9">
    <source>
        <dbReference type="Proteomes" id="UP001140949"/>
    </source>
</evidence>
<dbReference type="GO" id="GO:0005524">
    <property type="term" value="F:ATP binding"/>
    <property type="evidence" value="ECO:0007669"/>
    <property type="project" value="UniProtKB-KW"/>
</dbReference>
<dbReference type="PROSITE" id="PS51194">
    <property type="entry name" value="HELICASE_CTER"/>
    <property type="match status" value="1"/>
</dbReference>
<dbReference type="InterPro" id="IPR027417">
    <property type="entry name" value="P-loop_NTPase"/>
</dbReference>
<evidence type="ECO:0000256" key="5">
    <source>
        <dbReference type="SAM" id="MobiDB-lite"/>
    </source>
</evidence>
<name>A0AAX6GWQ2_IRIPA</name>